<dbReference type="AlphaFoldDB" id="A0ABC8KZF5"/>
<keyword evidence="3" id="KW-1185">Reference proteome</keyword>
<sequence>MAMVQATKNRIPADDFPSKVPKKYLVDYNDIIDGKLDNNHLVDFNFFLTLVTFASFVNKVIKGKDNLRLLIELRDQNDVKLMCTLCGCYDKQVYDYSMLNMSIMIICLIRFCLLKTRAIIGAYSVFSGYNSTHIMLNPTLDLIDNFKVSLPNDSLALTNTDSSQWFVGSATSVRARFFVTNERLTIKEIIDSDLFHSY</sequence>
<protein>
    <submittedName>
        <fullName evidence="2">Uncharacterized protein</fullName>
    </submittedName>
</protein>
<keyword evidence="1" id="KW-0472">Membrane</keyword>
<feature type="transmembrane region" description="Helical" evidence="1">
    <location>
        <begin position="44"/>
        <end position="61"/>
    </location>
</feature>
<evidence type="ECO:0000313" key="2">
    <source>
        <dbReference type="EMBL" id="CAH8362675.1"/>
    </source>
</evidence>
<accession>A0ABC8KZF5</accession>
<gene>
    <name evidence="2" type="ORF">ERUC_LOCUS28431</name>
</gene>
<dbReference type="EMBL" id="CAKOAT010338487">
    <property type="protein sequence ID" value="CAH8362675.1"/>
    <property type="molecule type" value="Genomic_DNA"/>
</dbReference>
<keyword evidence="1" id="KW-0812">Transmembrane</keyword>
<reference evidence="2 3" key="1">
    <citation type="submission" date="2022-03" db="EMBL/GenBank/DDBJ databases">
        <authorList>
            <person name="Macdonald S."/>
            <person name="Ahmed S."/>
            <person name="Newling K."/>
        </authorList>
    </citation>
    <scope>NUCLEOTIDE SEQUENCE [LARGE SCALE GENOMIC DNA]</scope>
</reference>
<keyword evidence="1" id="KW-1133">Transmembrane helix</keyword>
<organism evidence="2 3">
    <name type="scientific">Eruca vesicaria subsp. sativa</name>
    <name type="common">Garden rocket</name>
    <name type="synonym">Eruca sativa</name>
    <dbReference type="NCBI Taxonomy" id="29727"/>
    <lineage>
        <taxon>Eukaryota</taxon>
        <taxon>Viridiplantae</taxon>
        <taxon>Streptophyta</taxon>
        <taxon>Embryophyta</taxon>
        <taxon>Tracheophyta</taxon>
        <taxon>Spermatophyta</taxon>
        <taxon>Magnoliopsida</taxon>
        <taxon>eudicotyledons</taxon>
        <taxon>Gunneridae</taxon>
        <taxon>Pentapetalae</taxon>
        <taxon>rosids</taxon>
        <taxon>malvids</taxon>
        <taxon>Brassicales</taxon>
        <taxon>Brassicaceae</taxon>
        <taxon>Brassiceae</taxon>
        <taxon>Eruca</taxon>
    </lineage>
</organism>
<dbReference type="Proteomes" id="UP001642260">
    <property type="component" value="Unassembled WGS sequence"/>
</dbReference>
<evidence type="ECO:0000256" key="1">
    <source>
        <dbReference type="SAM" id="Phobius"/>
    </source>
</evidence>
<dbReference type="InterPro" id="IPR012340">
    <property type="entry name" value="NA-bd_OB-fold"/>
</dbReference>
<evidence type="ECO:0000313" key="3">
    <source>
        <dbReference type="Proteomes" id="UP001642260"/>
    </source>
</evidence>
<dbReference type="Gene3D" id="2.40.50.140">
    <property type="entry name" value="Nucleic acid-binding proteins"/>
    <property type="match status" value="1"/>
</dbReference>
<comment type="caution">
    <text evidence="2">The sequence shown here is derived from an EMBL/GenBank/DDBJ whole genome shotgun (WGS) entry which is preliminary data.</text>
</comment>
<proteinExistence type="predicted"/>
<name>A0ABC8KZF5_ERUVS</name>